<keyword evidence="1" id="KW-0472">Membrane</keyword>
<keyword evidence="1" id="KW-0812">Transmembrane</keyword>
<comment type="caution">
    <text evidence="2">The sequence shown here is derived from an EMBL/GenBank/DDBJ whole genome shotgun (WGS) entry which is preliminary data.</text>
</comment>
<protein>
    <submittedName>
        <fullName evidence="2">Uncharacterized protein</fullName>
    </submittedName>
</protein>
<evidence type="ECO:0000256" key="1">
    <source>
        <dbReference type="SAM" id="Phobius"/>
    </source>
</evidence>
<keyword evidence="1" id="KW-1133">Transmembrane helix</keyword>
<reference evidence="2" key="1">
    <citation type="submission" date="2018-10" db="EMBL/GenBank/DDBJ databases">
        <title>Population genomic analysis revealed the cold adaptation of white poplar.</title>
        <authorList>
            <person name="Liu Y.-J."/>
        </authorList>
    </citation>
    <scope>NUCLEOTIDE SEQUENCE [LARGE SCALE GENOMIC DNA]</scope>
    <source>
        <strain evidence="2">PAL-ZL1</strain>
    </source>
</reference>
<accession>A0A4U5QD85</accession>
<organism evidence="2">
    <name type="scientific">Populus alba</name>
    <name type="common">White poplar</name>
    <dbReference type="NCBI Taxonomy" id="43335"/>
    <lineage>
        <taxon>Eukaryota</taxon>
        <taxon>Viridiplantae</taxon>
        <taxon>Streptophyta</taxon>
        <taxon>Embryophyta</taxon>
        <taxon>Tracheophyta</taxon>
        <taxon>Spermatophyta</taxon>
        <taxon>Magnoliopsida</taxon>
        <taxon>eudicotyledons</taxon>
        <taxon>Gunneridae</taxon>
        <taxon>Pentapetalae</taxon>
        <taxon>rosids</taxon>
        <taxon>fabids</taxon>
        <taxon>Malpighiales</taxon>
        <taxon>Salicaceae</taxon>
        <taxon>Saliceae</taxon>
        <taxon>Populus</taxon>
    </lineage>
</organism>
<name>A0A4U5QD85_POPAL</name>
<evidence type="ECO:0000313" key="2">
    <source>
        <dbReference type="EMBL" id="TKS08438.1"/>
    </source>
</evidence>
<gene>
    <name evidence="2" type="ORF">D5086_0000103190</name>
</gene>
<feature type="transmembrane region" description="Helical" evidence="1">
    <location>
        <begin position="110"/>
        <end position="129"/>
    </location>
</feature>
<dbReference type="AlphaFoldDB" id="A0A4U5QD85"/>
<dbReference type="EMBL" id="RCHU01000296">
    <property type="protein sequence ID" value="TKS08438.1"/>
    <property type="molecule type" value="Genomic_DNA"/>
</dbReference>
<sequence length="144" mass="15615">MGLLAYDCAGSRAETVFPNLATSPTPGTLAGGTCSRDGIMGSDFVNKILFLARDLEEDLLTKMIQICHLVLADRFSWLPLLGSFLVRLLQLLTPMGVSNNFASLLEGSALFFRLLLLSLFYSASGFLLWNGLLELLITLGCHAS</sequence>
<proteinExistence type="predicted"/>